<keyword evidence="7" id="KW-0812">Transmembrane</keyword>
<dbReference type="InterPro" id="IPR015500">
    <property type="entry name" value="Peptidase_S8_subtilisin-rel"/>
</dbReference>
<evidence type="ECO:0000256" key="7">
    <source>
        <dbReference type="SAM" id="Phobius"/>
    </source>
</evidence>
<dbReference type="PANTHER" id="PTHR43806">
    <property type="entry name" value="PEPTIDASE S8"/>
    <property type="match status" value="1"/>
</dbReference>
<comment type="similarity">
    <text evidence="1 5 6">Belongs to the peptidase S8 family.</text>
</comment>
<keyword evidence="2 5" id="KW-0645">Protease</keyword>
<evidence type="ECO:0000259" key="8">
    <source>
        <dbReference type="Pfam" id="PF00082"/>
    </source>
</evidence>
<feature type="domain" description="Peptidase S8/S53" evidence="8">
    <location>
        <begin position="67"/>
        <end position="319"/>
    </location>
</feature>
<protein>
    <recommendedName>
        <fullName evidence="8">Peptidase S8/S53 domain-containing protein</fullName>
    </recommendedName>
</protein>
<keyword evidence="4 5" id="KW-0720">Serine protease</keyword>
<comment type="caution">
    <text evidence="9">The sequence shown here is derived from an EMBL/GenBank/DDBJ whole genome shotgun (WGS) entry which is preliminary data.</text>
</comment>
<dbReference type="InterPro" id="IPR036852">
    <property type="entry name" value="Peptidase_S8/S53_dom_sf"/>
</dbReference>
<evidence type="ECO:0000313" key="9">
    <source>
        <dbReference type="EMBL" id="OAN43606.1"/>
    </source>
</evidence>
<dbReference type="PROSITE" id="PS00137">
    <property type="entry name" value="SUBTILASE_HIS"/>
    <property type="match status" value="1"/>
</dbReference>
<dbReference type="EMBL" id="LWQS01000079">
    <property type="protein sequence ID" value="OAN43606.1"/>
    <property type="molecule type" value="Genomic_DNA"/>
</dbReference>
<organism evidence="9 10">
    <name type="scientific">Chloroflexus islandicus</name>
    <dbReference type="NCBI Taxonomy" id="1707952"/>
    <lineage>
        <taxon>Bacteria</taxon>
        <taxon>Bacillati</taxon>
        <taxon>Chloroflexota</taxon>
        <taxon>Chloroflexia</taxon>
        <taxon>Chloroflexales</taxon>
        <taxon>Chloroflexineae</taxon>
        <taxon>Chloroflexaceae</taxon>
        <taxon>Chloroflexus</taxon>
    </lineage>
</organism>
<dbReference type="OrthoDB" id="1683123at2"/>
<evidence type="ECO:0000256" key="4">
    <source>
        <dbReference type="ARBA" id="ARBA00022825"/>
    </source>
</evidence>
<dbReference type="InterPro" id="IPR000209">
    <property type="entry name" value="Peptidase_S8/S53_dom"/>
</dbReference>
<evidence type="ECO:0000256" key="6">
    <source>
        <dbReference type="RuleBase" id="RU003355"/>
    </source>
</evidence>
<evidence type="ECO:0000256" key="2">
    <source>
        <dbReference type="ARBA" id="ARBA00022670"/>
    </source>
</evidence>
<dbReference type="AlphaFoldDB" id="A0A178M4X1"/>
<dbReference type="PROSITE" id="PS00138">
    <property type="entry name" value="SUBTILASE_SER"/>
    <property type="match status" value="1"/>
</dbReference>
<reference evidence="9 10" key="1">
    <citation type="submission" date="2016-04" db="EMBL/GenBank/DDBJ databases">
        <title>Chloroflexus islandicus sp. nov., a thermophilic filamentous anoxygenic phototrophic bacterium from geyser Strokkur (Iceland).</title>
        <authorList>
            <person name="Gaisin V.A."/>
            <person name="Kalashnikov A.M."/>
            <person name="Sukhacheva M.V."/>
            <person name="Grouzdev D.S."/>
            <person name="Ivanov T.M."/>
            <person name="Kuznetsov B."/>
            <person name="Gorlenko V.M."/>
        </authorList>
    </citation>
    <scope>NUCLEOTIDE SEQUENCE [LARGE SCALE GENOMIC DNA]</scope>
    <source>
        <strain evidence="10">isl-2</strain>
    </source>
</reference>
<keyword evidence="7" id="KW-1133">Transmembrane helix</keyword>
<feature type="transmembrane region" description="Helical" evidence="7">
    <location>
        <begin position="359"/>
        <end position="379"/>
    </location>
</feature>
<evidence type="ECO:0000256" key="1">
    <source>
        <dbReference type="ARBA" id="ARBA00011073"/>
    </source>
</evidence>
<dbReference type="InterPro" id="IPR023827">
    <property type="entry name" value="Peptidase_S8_Asp-AS"/>
</dbReference>
<keyword evidence="10" id="KW-1185">Reference proteome</keyword>
<name>A0A178M4X1_9CHLR</name>
<dbReference type="InterPro" id="IPR050131">
    <property type="entry name" value="Peptidase_S8_subtilisin-like"/>
</dbReference>
<dbReference type="GO" id="GO:0004252">
    <property type="term" value="F:serine-type endopeptidase activity"/>
    <property type="evidence" value="ECO:0007669"/>
    <property type="project" value="UniProtKB-UniRule"/>
</dbReference>
<dbReference type="InterPro" id="IPR022398">
    <property type="entry name" value="Peptidase_S8_His-AS"/>
</dbReference>
<dbReference type="PROSITE" id="PS00136">
    <property type="entry name" value="SUBTILASE_ASP"/>
    <property type="match status" value="1"/>
</dbReference>
<dbReference type="Pfam" id="PF00082">
    <property type="entry name" value="Peptidase_S8"/>
    <property type="match status" value="1"/>
</dbReference>
<feature type="active site" description="Charge relay system" evidence="5">
    <location>
        <position position="286"/>
    </location>
</feature>
<dbReference type="Gene3D" id="3.40.50.200">
    <property type="entry name" value="Peptidase S8/S53 domain"/>
    <property type="match status" value="1"/>
</dbReference>
<feature type="active site" description="Charge relay system" evidence="5">
    <location>
        <position position="108"/>
    </location>
</feature>
<dbReference type="PROSITE" id="PS51892">
    <property type="entry name" value="SUBTILASE"/>
    <property type="match status" value="1"/>
</dbReference>
<feature type="active site" description="Charge relay system" evidence="5">
    <location>
        <position position="74"/>
    </location>
</feature>
<evidence type="ECO:0000256" key="3">
    <source>
        <dbReference type="ARBA" id="ARBA00022801"/>
    </source>
</evidence>
<gene>
    <name evidence="9" type="ORF">A6A03_18320</name>
</gene>
<dbReference type="PRINTS" id="PR00723">
    <property type="entry name" value="SUBTILISIN"/>
</dbReference>
<evidence type="ECO:0000313" key="10">
    <source>
        <dbReference type="Proteomes" id="UP000078287"/>
    </source>
</evidence>
<dbReference type="Proteomes" id="UP000078287">
    <property type="component" value="Unassembled WGS sequence"/>
</dbReference>
<sequence length="398" mass="43317">MSSKPCHPLLRHRQLNYAIATLLVIALCLPAIAIAQDKPNDPLLPEQWALRRIGAECGWRRAQPTAAITIAVLDSGVDLTHPDLVAHLRRDGFDFIDNDDDPSDEHGHGTHVTGIIAAQLNNNEGIAGLTPNIQILPVRVMDAEGFGSDQAIAQGIDFALARGARVINLSLGATLILATRESSPQVSRALRRALDAGVIVVAAAGNDFVPLPNALVADNDDVIVVAASNQKDTKATFTNTGPWIDVVAPGERILSTMPTYPVFLTSDRLLPEERFRPYYDYMSGTSQAAPHVAALAAMLLAVHPDWGVAEVTAAIKYGAADIYERHPSFYRRLQLLGAGRIDICQTFAGRRRSEWPTGWMIIGSALAVSAIGGGIVWMVRRRERVAKLDRPPWMPRRY</sequence>
<accession>A0A178M4X1</accession>
<dbReference type="InterPro" id="IPR023828">
    <property type="entry name" value="Peptidase_S8_Ser-AS"/>
</dbReference>
<dbReference type="GO" id="GO:0006508">
    <property type="term" value="P:proteolysis"/>
    <property type="evidence" value="ECO:0007669"/>
    <property type="project" value="UniProtKB-KW"/>
</dbReference>
<evidence type="ECO:0000256" key="5">
    <source>
        <dbReference type="PROSITE-ProRule" id="PRU01240"/>
    </source>
</evidence>
<keyword evidence="7" id="KW-0472">Membrane</keyword>
<proteinExistence type="inferred from homology"/>
<dbReference type="SUPFAM" id="SSF52743">
    <property type="entry name" value="Subtilisin-like"/>
    <property type="match status" value="1"/>
</dbReference>
<dbReference type="STRING" id="1707952.A6A03_18320"/>
<keyword evidence="3 5" id="KW-0378">Hydrolase</keyword>
<dbReference type="PANTHER" id="PTHR43806:SF11">
    <property type="entry name" value="CEREVISIN-RELATED"/>
    <property type="match status" value="1"/>
</dbReference>